<keyword evidence="5" id="KW-0805">Transcription regulation</keyword>
<organism evidence="9 10">
    <name type="scientific">Ostreococcus lucimarinus (strain CCE9901)</name>
    <dbReference type="NCBI Taxonomy" id="436017"/>
    <lineage>
        <taxon>Eukaryota</taxon>
        <taxon>Viridiplantae</taxon>
        <taxon>Chlorophyta</taxon>
        <taxon>Mamiellophyceae</taxon>
        <taxon>Mamiellales</taxon>
        <taxon>Bathycoccaceae</taxon>
        <taxon>Ostreococcus</taxon>
    </lineage>
</organism>
<evidence type="ECO:0000256" key="4">
    <source>
        <dbReference type="ARBA" id="ARBA00022491"/>
    </source>
</evidence>
<dbReference type="EMBL" id="CP000597">
    <property type="protein sequence ID" value="ABP00558.1"/>
    <property type="molecule type" value="Genomic_DNA"/>
</dbReference>
<keyword evidence="7" id="KW-0539">Nucleus</keyword>
<evidence type="ECO:0000313" key="9">
    <source>
        <dbReference type="EMBL" id="ABP00558.1"/>
    </source>
</evidence>
<dbReference type="GO" id="GO:0045944">
    <property type="term" value="P:positive regulation of transcription by RNA polymerase II"/>
    <property type="evidence" value="ECO:0007669"/>
    <property type="project" value="TreeGrafter"/>
</dbReference>
<dbReference type="GO" id="GO:0003713">
    <property type="term" value="F:transcription coactivator activity"/>
    <property type="evidence" value="ECO:0007669"/>
    <property type="project" value="TreeGrafter"/>
</dbReference>
<feature type="region of interest" description="Disordered" evidence="8">
    <location>
        <begin position="265"/>
        <end position="284"/>
    </location>
</feature>
<keyword evidence="6" id="KW-0804">Transcription</keyword>
<gene>
    <name evidence="9" type="ORF">OSTLU_18717</name>
</gene>
<evidence type="ECO:0000256" key="3">
    <source>
        <dbReference type="ARBA" id="ARBA00019618"/>
    </source>
</evidence>
<comment type="subcellular location">
    <subcellularLocation>
        <location evidence="1">Nucleus</location>
    </subcellularLocation>
</comment>
<dbReference type="PANTHER" id="PTHR48249:SF3">
    <property type="entry name" value="MEDIATOR OF RNA POLYMERASE II TRANSCRIPTION SUBUNIT 13"/>
    <property type="match status" value="1"/>
</dbReference>
<evidence type="ECO:0000256" key="6">
    <source>
        <dbReference type="ARBA" id="ARBA00023163"/>
    </source>
</evidence>
<proteinExistence type="inferred from homology"/>
<dbReference type="GeneID" id="5006194"/>
<name>A4S9W2_OSTLU</name>
<keyword evidence="4" id="KW-0678">Repressor</keyword>
<evidence type="ECO:0000256" key="2">
    <source>
        <dbReference type="ARBA" id="ARBA00009354"/>
    </source>
</evidence>
<reference evidence="9 10" key="1">
    <citation type="journal article" date="2007" name="Proc. Natl. Acad. Sci. U.S.A.">
        <title>The tiny eukaryote Ostreococcus provides genomic insights into the paradox of plankton speciation.</title>
        <authorList>
            <person name="Palenik B."/>
            <person name="Grimwood J."/>
            <person name="Aerts A."/>
            <person name="Rouze P."/>
            <person name="Salamov A."/>
            <person name="Putnam N."/>
            <person name="Dupont C."/>
            <person name="Jorgensen R."/>
            <person name="Derelle E."/>
            <person name="Rombauts S."/>
            <person name="Zhou K."/>
            <person name="Otillar R."/>
            <person name="Merchant S.S."/>
            <person name="Podell S."/>
            <person name="Gaasterland T."/>
            <person name="Napoli C."/>
            <person name="Gendler K."/>
            <person name="Manuell A."/>
            <person name="Tai V."/>
            <person name="Vallon O."/>
            <person name="Piganeau G."/>
            <person name="Jancek S."/>
            <person name="Heijde M."/>
            <person name="Jabbari K."/>
            <person name="Bowler C."/>
            <person name="Lohr M."/>
            <person name="Robbens S."/>
            <person name="Werner G."/>
            <person name="Dubchak I."/>
            <person name="Pazour G.J."/>
            <person name="Ren Q."/>
            <person name="Paulsen I."/>
            <person name="Delwiche C."/>
            <person name="Schmutz J."/>
            <person name="Rokhsar D."/>
            <person name="Van de Peer Y."/>
            <person name="Moreau H."/>
            <person name="Grigoriev I.V."/>
        </authorList>
    </citation>
    <scope>NUCLEOTIDE SEQUENCE [LARGE SCALE GENOMIC DNA]</scope>
    <source>
        <strain evidence="9 10">CCE9901</strain>
    </source>
</reference>
<dbReference type="InterPro" id="IPR051139">
    <property type="entry name" value="Mediator_complx_sub13"/>
</dbReference>
<dbReference type="GO" id="GO:0016592">
    <property type="term" value="C:mediator complex"/>
    <property type="evidence" value="ECO:0007669"/>
    <property type="project" value="TreeGrafter"/>
</dbReference>
<evidence type="ECO:0000256" key="5">
    <source>
        <dbReference type="ARBA" id="ARBA00023015"/>
    </source>
</evidence>
<dbReference type="AlphaFoldDB" id="A4S9W2"/>
<protein>
    <recommendedName>
        <fullName evidence="3">Mediator of RNA polymerase II transcription subunit 13</fullName>
    </recommendedName>
</protein>
<evidence type="ECO:0000313" key="10">
    <source>
        <dbReference type="Proteomes" id="UP000001568"/>
    </source>
</evidence>
<dbReference type="OMA" id="SQLGMMC"/>
<dbReference type="KEGG" id="olu:OSTLU_18717"/>
<dbReference type="OrthoDB" id="10445821at2759"/>
<sequence>MSAGDPVRRAAATRARAKCGMGGRDDEARGAGGTREATAATTGRGIRTRYQGDWLDVGGKDGTCAVEECVERWRAAPFEPYAGRGKDCAYAVCAGETTSERARRGAATVMREISREYAALGLGTHASMVEGDDAGLFDGAEDGASASTLSALERYSRTLSAAAQRAAELGALGPRMCVIYVVIPDEVEDIDALTVIALASHVMSAATASVARRFLSVSVQAIPSSWCEDAYSWSSTSVRAMAFNVFTKLTRPTVTRGLSLPNDHLNDAPRSFRTSETTDGREGVSGAAVVGRRTPHPLFRIPETSSERNLPPFPAYEPLYTLTPEIDDDDSRVRGLHCAYVVAASRWIVASWSDSHGEFLTLEAEPFADEADCLATGLRWLIDRTSALAEQLAFAYGAKANERLKFQRAAICRLGAPSSAERAALETACKAAPAPLDRDFLTRLEMTCFEPDSVPARIAALVPTTARDVSFVAESVEETKTVKTYAAPPCAQKSFRVAFNTNVSSARVRALDATTDMNTLKHLAALYATRLSQLGMMCLSENIADEFGSIRAPLPLHAEVCVRFASTLQTLEANGEQ</sequence>
<feature type="region of interest" description="Disordered" evidence="8">
    <location>
        <begin position="1"/>
        <end position="40"/>
    </location>
</feature>
<keyword evidence="10" id="KW-1185">Reference proteome</keyword>
<evidence type="ECO:0000256" key="7">
    <source>
        <dbReference type="ARBA" id="ARBA00023242"/>
    </source>
</evidence>
<comment type="similarity">
    <text evidence="2">Belongs to the Mediator complex subunit 13 family.</text>
</comment>
<dbReference type="Proteomes" id="UP000001568">
    <property type="component" value="Chromosome 17"/>
</dbReference>
<accession>A4S9W2</accession>
<dbReference type="HOGENOM" id="CLU_472835_0_0_1"/>
<dbReference type="Gramene" id="ABP00558">
    <property type="protein sequence ID" value="ABP00558"/>
    <property type="gene ID" value="OSTLU_18717"/>
</dbReference>
<dbReference type="RefSeq" id="XP_001422241.1">
    <property type="nucleotide sequence ID" value="XM_001422204.1"/>
</dbReference>
<evidence type="ECO:0000256" key="1">
    <source>
        <dbReference type="ARBA" id="ARBA00004123"/>
    </source>
</evidence>
<dbReference type="PANTHER" id="PTHR48249">
    <property type="entry name" value="MEDIATOR OF RNA POLYMERASE II TRANSCRIPTION SUBUNIT 13"/>
    <property type="match status" value="1"/>
</dbReference>
<evidence type="ECO:0000256" key="8">
    <source>
        <dbReference type="SAM" id="MobiDB-lite"/>
    </source>
</evidence>